<feature type="domain" description="Proliferating cell nuclear antigen PCNA C-terminal" evidence="7">
    <location>
        <begin position="175"/>
        <end position="284"/>
    </location>
</feature>
<dbReference type="GO" id="GO:0003677">
    <property type="term" value="F:DNA binding"/>
    <property type="evidence" value="ECO:0007669"/>
    <property type="project" value="UniProtKB-UniRule"/>
</dbReference>
<gene>
    <name evidence="4" type="primary">pcn</name>
    <name evidence="8" type="ORF">BB347_17990</name>
    <name evidence="9" type="ORF">SAMN05421809_3610</name>
</gene>
<name>A0A1N7FZK5_9EURY</name>
<comment type="subunit">
    <text evidence="4">Homotrimer. The subunits circularize to form a toroid; DNA passes through its center. Replication factor C (RFC) is required to load the toroid on the DNA.</text>
</comment>
<dbReference type="Proteomes" id="UP000185687">
    <property type="component" value="Unassembled WGS sequence"/>
</dbReference>
<dbReference type="HAMAP" id="MF_00317">
    <property type="entry name" value="DNApol_clamp_arch"/>
    <property type="match status" value="1"/>
</dbReference>
<evidence type="ECO:0000313" key="10">
    <source>
        <dbReference type="Proteomes" id="UP000185687"/>
    </source>
</evidence>
<geneLocation type="plasmid" evidence="8">
    <name>unnamed2</name>
</geneLocation>
<dbReference type="GO" id="GO:0006275">
    <property type="term" value="P:regulation of DNA replication"/>
    <property type="evidence" value="ECO:0007669"/>
    <property type="project" value="UniProtKB-UniRule"/>
</dbReference>
<evidence type="ECO:0000256" key="4">
    <source>
        <dbReference type="HAMAP-Rule" id="MF_00317"/>
    </source>
</evidence>
<dbReference type="GO" id="GO:0006272">
    <property type="term" value="P:leading strand elongation"/>
    <property type="evidence" value="ECO:0007669"/>
    <property type="project" value="TreeGrafter"/>
</dbReference>
<dbReference type="OrthoDB" id="14749at2157"/>
<proteinExistence type="inferred from homology"/>
<organism evidence="9 10">
    <name type="scientific">Natronorubrum daqingense</name>
    <dbReference type="NCBI Taxonomy" id="588898"/>
    <lineage>
        <taxon>Archaea</taxon>
        <taxon>Methanobacteriati</taxon>
        <taxon>Methanobacteriota</taxon>
        <taxon>Stenosarchaea group</taxon>
        <taxon>Halobacteria</taxon>
        <taxon>Halobacteriales</taxon>
        <taxon>Natrialbaceae</taxon>
        <taxon>Natronorubrum</taxon>
    </lineage>
</organism>
<dbReference type="GO" id="GO:0030337">
    <property type="term" value="F:DNA polymerase processivity factor activity"/>
    <property type="evidence" value="ECO:0007669"/>
    <property type="project" value="UniProtKB-UniRule"/>
</dbReference>
<sequence>MSPEATAGETHVAEDSDTDGDSNAPPDPEADTEESTDQPESEAQSVDLASDAGGFACEATVGTLEAYFGQFVPILDEMTVHLEPTGLEGRGVDPANVAMVDEGLDESAFAHYSSTGGLIGVDLNRLMDILSIGDAGDSVRMELDQETRKLEISIDTLEYTLALIDPDSIRAEPEIPDLELPAKVTLEGSDLKRAVTAAEMVSDHIRLQVDQTEAGEDALIFSAEGDTDDVTLELPREDLIDLEMGDGDSLFSLDYLADFEAVIPETAAVDLKLGSEMPVFIEFEHIENVDDGDDGAPHAEVLQMLAPRISSED</sequence>
<dbReference type="EMBL" id="CP019329">
    <property type="protein sequence ID" value="APX98591.1"/>
    <property type="molecule type" value="Genomic_DNA"/>
</dbReference>
<evidence type="ECO:0000313" key="11">
    <source>
        <dbReference type="Proteomes" id="UP000187321"/>
    </source>
</evidence>
<keyword evidence="3 4" id="KW-0238">DNA-binding</keyword>
<dbReference type="KEGG" id="hda:BB347_17990"/>
<feature type="region of interest" description="Disordered" evidence="5">
    <location>
        <begin position="1"/>
        <end position="47"/>
    </location>
</feature>
<dbReference type="PANTHER" id="PTHR11352:SF0">
    <property type="entry name" value="PROLIFERATING CELL NUCLEAR ANTIGEN"/>
    <property type="match status" value="1"/>
</dbReference>
<evidence type="ECO:0000256" key="1">
    <source>
        <dbReference type="ARBA" id="ARBA00010462"/>
    </source>
</evidence>
<evidence type="ECO:0000256" key="3">
    <source>
        <dbReference type="ARBA" id="ARBA00023125"/>
    </source>
</evidence>
<dbReference type="PANTHER" id="PTHR11352">
    <property type="entry name" value="PROLIFERATING CELL NUCLEAR ANTIGEN"/>
    <property type="match status" value="1"/>
</dbReference>
<evidence type="ECO:0000313" key="8">
    <source>
        <dbReference type="EMBL" id="APX98591.1"/>
    </source>
</evidence>
<keyword evidence="8" id="KW-0614">Plasmid</keyword>
<dbReference type="GeneID" id="30957875"/>
<evidence type="ECO:0000313" key="9">
    <source>
        <dbReference type="EMBL" id="SIS05759.1"/>
    </source>
</evidence>
<dbReference type="RefSeq" id="WP_076584032.1">
    <property type="nucleotide sequence ID" value="NZ_CP019329.1"/>
</dbReference>
<feature type="domain" description="Proliferating cell nuclear antigen PCNA N-terminal" evidence="6">
    <location>
        <begin position="73"/>
        <end position="153"/>
    </location>
</feature>
<dbReference type="Pfam" id="PF00705">
    <property type="entry name" value="PCNA_N"/>
    <property type="match status" value="1"/>
</dbReference>
<protein>
    <recommendedName>
        <fullName evidence="4">DNA polymerase sliding clamp</fullName>
    </recommendedName>
    <alternativeName>
        <fullName evidence="4">Proliferating cell nuclear antigen homolog</fullName>
        <shortName evidence="4">PCNA</shortName>
    </alternativeName>
</protein>
<dbReference type="EMBL" id="FTNP01000008">
    <property type="protein sequence ID" value="SIS05759.1"/>
    <property type="molecule type" value="Genomic_DNA"/>
</dbReference>
<evidence type="ECO:0000259" key="7">
    <source>
        <dbReference type="Pfam" id="PF02747"/>
    </source>
</evidence>
<feature type="compositionally biased region" description="Acidic residues" evidence="5">
    <location>
        <begin position="28"/>
        <end position="40"/>
    </location>
</feature>
<evidence type="ECO:0000256" key="5">
    <source>
        <dbReference type="SAM" id="MobiDB-lite"/>
    </source>
</evidence>
<evidence type="ECO:0000259" key="6">
    <source>
        <dbReference type="Pfam" id="PF00705"/>
    </source>
</evidence>
<keyword evidence="10" id="KW-1185">Reference proteome</keyword>
<dbReference type="InterPro" id="IPR000730">
    <property type="entry name" value="Pr_cel_nuc_antig"/>
</dbReference>
<dbReference type="InterPro" id="IPR022649">
    <property type="entry name" value="Pr_cel_nuc_antig_C"/>
</dbReference>
<dbReference type="InterPro" id="IPR022648">
    <property type="entry name" value="Pr_cel_nuc_antig_N"/>
</dbReference>
<comment type="similarity">
    <text evidence="1 4">Belongs to the PCNA family.</text>
</comment>
<comment type="function">
    <text evidence="4">Sliding clamp subunit that acts as a moving platform for DNA processing. Responsible for tethering the catalytic subunit of DNA polymerase and other proteins to DNA during high-speed replication.</text>
</comment>
<accession>A0A1N7FZK5</accession>
<reference evidence="8 11" key="1">
    <citation type="submission" date="2017-01" db="EMBL/GenBank/DDBJ databases">
        <title>Complete genome sequence of Haloterrigena daqingensis type strain (JX313T).</title>
        <authorList>
            <person name="Shuang W."/>
        </authorList>
    </citation>
    <scope>NUCLEOTIDE SEQUENCE [LARGE SCALE GENOMIC DNA]</scope>
    <source>
        <strain evidence="11">JX313</strain>
        <strain evidence="8">JX313T</strain>
        <plasmid evidence="11">Plasmid unnamed2</plasmid>
        <plasmid evidence="8">unnamed2</plasmid>
    </source>
</reference>
<dbReference type="Proteomes" id="UP000187321">
    <property type="component" value="Plasmid unnamed2"/>
</dbReference>
<reference evidence="9 10" key="2">
    <citation type="submission" date="2017-01" db="EMBL/GenBank/DDBJ databases">
        <authorList>
            <person name="Mah S.A."/>
            <person name="Swanson W.J."/>
            <person name="Moy G.W."/>
            <person name="Vacquier V.D."/>
        </authorList>
    </citation>
    <scope>NUCLEOTIDE SEQUENCE [LARGE SCALE GENOMIC DNA]</scope>
    <source>
        <strain evidence="9 10">CGMCC 1.8909</strain>
    </source>
</reference>
<dbReference type="Gene3D" id="3.70.10.10">
    <property type="match status" value="1"/>
</dbReference>
<dbReference type="SUPFAM" id="SSF55979">
    <property type="entry name" value="DNA clamp"/>
    <property type="match status" value="2"/>
</dbReference>
<dbReference type="InterPro" id="IPR046938">
    <property type="entry name" value="DNA_clamp_sf"/>
</dbReference>
<dbReference type="CDD" id="cd00577">
    <property type="entry name" value="PCNA"/>
    <property type="match status" value="1"/>
</dbReference>
<keyword evidence="2 4" id="KW-0235">DNA replication</keyword>
<dbReference type="Pfam" id="PF02747">
    <property type="entry name" value="PCNA_C"/>
    <property type="match status" value="1"/>
</dbReference>
<dbReference type="NCBIfam" id="NF002222">
    <property type="entry name" value="PRK01115.1-5"/>
    <property type="match status" value="1"/>
</dbReference>
<dbReference type="AlphaFoldDB" id="A0A1N7FZK5"/>
<evidence type="ECO:0000256" key="2">
    <source>
        <dbReference type="ARBA" id="ARBA00022705"/>
    </source>
</evidence>